<dbReference type="KEGG" id="amuc:Pan181_23650"/>
<feature type="compositionally biased region" description="Polar residues" evidence="1">
    <location>
        <begin position="55"/>
        <end position="74"/>
    </location>
</feature>
<evidence type="ECO:0000313" key="2">
    <source>
        <dbReference type="EMBL" id="QDU56161.1"/>
    </source>
</evidence>
<protein>
    <submittedName>
        <fullName evidence="2">Uncharacterized protein</fullName>
    </submittedName>
</protein>
<evidence type="ECO:0000313" key="3">
    <source>
        <dbReference type="Proteomes" id="UP000315750"/>
    </source>
</evidence>
<gene>
    <name evidence="2" type="ORF">Pan181_23650</name>
</gene>
<organism evidence="2 3">
    <name type="scientific">Aeoliella mucimassa</name>
    <dbReference type="NCBI Taxonomy" id="2527972"/>
    <lineage>
        <taxon>Bacteria</taxon>
        <taxon>Pseudomonadati</taxon>
        <taxon>Planctomycetota</taxon>
        <taxon>Planctomycetia</taxon>
        <taxon>Pirellulales</taxon>
        <taxon>Lacipirellulaceae</taxon>
        <taxon>Aeoliella</taxon>
    </lineage>
</organism>
<dbReference type="AlphaFoldDB" id="A0A518AN89"/>
<keyword evidence="3" id="KW-1185">Reference proteome</keyword>
<name>A0A518AN89_9BACT</name>
<reference evidence="2 3" key="1">
    <citation type="submission" date="2019-02" db="EMBL/GenBank/DDBJ databases">
        <title>Deep-cultivation of Planctomycetes and their phenomic and genomic characterization uncovers novel biology.</title>
        <authorList>
            <person name="Wiegand S."/>
            <person name="Jogler M."/>
            <person name="Boedeker C."/>
            <person name="Pinto D."/>
            <person name="Vollmers J."/>
            <person name="Rivas-Marin E."/>
            <person name="Kohn T."/>
            <person name="Peeters S.H."/>
            <person name="Heuer A."/>
            <person name="Rast P."/>
            <person name="Oberbeckmann S."/>
            <person name="Bunk B."/>
            <person name="Jeske O."/>
            <person name="Meyerdierks A."/>
            <person name="Storesund J.E."/>
            <person name="Kallscheuer N."/>
            <person name="Luecker S."/>
            <person name="Lage O.M."/>
            <person name="Pohl T."/>
            <person name="Merkel B.J."/>
            <person name="Hornburger P."/>
            <person name="Mueller R.-W."/>
            <person name="Bruemmer F."/>
            <person name="Labrenz M."/>
            <person name="Spormann A.M."/>
            <person name="Op den Camp H."/>
            <person name="Overmann J."/>
            <person name="Amann R."/>
            <person name="Jetten M.S.M."/>
            <person name="Mascher T."/>
            <person name="Medema M.H."/>
            <person name="Devos D.P."/>
            <person name="Kaster A.-K."/>
            <person name="Ovreas L."/>
            <person name="Rohde M."/>
            <person name="Galperin M.Y."/>
            <person name="Jogler C."/>
        </authorList>
    </citation>
    <scope>NUCLEOTIDE SEQUENCE [LARGE SCALE GENOMIC DNA]</scope>
    <source>
        <strain evidence="2 3">Pan181</strain>
    </source>
</reference>
<dbReference type="EMBL" id="CP036278">
    <property type="protein sequence ID" value="QDU56161.1"/>
    <property type="molecule type" value="Genomic_DNA"/>
</dbReference>
<feature type="region of interest" description="Disordered" evidence="1">
    <location>
        <begin position="1"/>
        <end position="22"/>
    </location>
</feature>
<evidence type="ECO:0000256" key="1">
    <source>
        <dbReference type="SAM" id="MobiDB-lite"/>
    </source>
</evidence>
<dbReference type="Proteomes" id="UP000315750">
    <property type="component" value="Chromosome"/>
</dbReference>
<feature type="region of interest" description="Disordered" evidence="1">
    <location>
        <begin position="40"/>
        <end position="86"/>
    </location>
</feature>
<accession>A0A518AN89</accession>
<proteinExistence type="predicted"/>
<sequence length="126" mass="14427">MPRILHPQRGSRGGWTGLTDHPPCTRPGVLCADYINIVRPPPKHWNEHNGKTKQRTTPQGDQMNQDANTSQFTASKHRRLGGQYRAPNLTDRCERKLQAEEPMVRFEEVRMEAILANRRGDPTCPF</sequence>